<proteinExistence type="predicted"/>
<name>A0ABR5K1C0_9BACI</name>
<protein>
    <submittedName>
        <fullName evidence="1">Uncharacterized protein</fullName>
    </submittedName>
</protein>
<reference evidence="2" key="1">
    <citation type="submission" date="2015-07" db="EMBL/GenBank/DDBJ databases">
        <title>Fjat-14205 dsm 2895.</title>
        <authorList>
            <person name="Liu B."/>
            <person name="Wang J."/>
            <person name="Zhu Y."/>
            <person name="Liu G."/>
            <person name="Chen Q."/>
            <person name="Chen Z."/>
            <person name="Lan J."/>
            <person name="Che J."/>
            <person name="Ge C."/>
            <person name="Shi H."/>
            <person name="Pan Z."/>
            <person name="Liu X."/>
        </authorList>
    </citation>
    <scope>NUCLEOTIDE SEQUENCE [LARGE SCALE GENOMIC DNA]</scope>
    <source>
        <strain evidence="2">DSM 25560</strain>
    </source>
</reference>
<evidence type="ECO:0000313" key="1">
    <source>
        <dbReference type="EMBL" id="KOS68691.1"/>
    </source>
</evidence>
<keyword evidence="2" id="KW-1185">Reference proteome</keyword>
<dbReference type="Proteomes" id="UP000050668">
    <property type="component" value="Unassembled WGS sequence"/>
</dbReference>
<gene>
    <name evidence="1" type="ORF">AEA09_09155</name>
</gene>
<accession>A0ABR5K1C0</accession>
<organism evidence="1 2">
    <name type="scientific">Lysinibacillus contaminans</name>
    <dbReference type="NCBI Taxonomy" id="1293441"/>
    <lineage>
        <taxon>Bacteria</taxon>
        <taxon>Bacillati</taxon>
        <taxon>Bacillota</taxon>
        <taxon>Bacilli</taxon>
        <taxon>Bacillales</taxon>
        <taxon>Bacillaceae</taxon>
        <taxon>Lysinibacillus</taxon>
    </lineage>
</organism>
<dbReference type="RefSeq" id="WP_053583537.1">
    <property type="nucleotide sequence ID" value="NZ_LGRV01000003.1"/>
</dbReference>
<dbReference type="EMBL" id="LGRV01000003">
    <property type="protein sequence ID" value="KOS68691.1"/>
    <property type="molecule type" value="Genomic_DNA"/>
</dbReference>
<evidence type="ECO:0000313" key="2">
    <source>
        <dbReference type="Proteomes" id="UP000050668"/>
    </source>
</evidence>
<comment type="caution">
    <text evidence="1">The sequence shown here is derived from an EMBL/GenBank/DDBJ whole genome shotgun (WGS) entry which is preliminary data.</text>
</comment>
<sequence length="81" mass="9166">MEVSYEQVRSITIFFSGYIESAKRVELSLPETSLCSRGEGSCCEPKDRGGWMIRELKETNMDKVLQIYSAGWATKYATFVG</sequence>